<keyword evidence="5" id="KW-1133">Transmembrane helix</keyword>
<dbReference type="EMBL" id="DVHL01000025">
    <property type="protein sequence ID" value="HIR65813.1"/>
    <property type="molecule type" value="Genomic_DNA"/>
</dbReference>
<keyword evidence="5" id="KW-0812">Transmembrane</keyword>
<dbReference type="GO" id="GO:0016787">
    <property type="term" value="F:hydrolase activity"/>
    <property type="evidence" value="ECO:0007669"/>
    <property type="project" value="UniProtKB-KW"/>
</dbReference>
<evidence type="ECO:0000313" key="8">
    <source>
        <dbReference type="Proteomes" id="UP000824200"/>
    </source>
</evidence>
<dbReference type="InterPro" id="IPR008964">
    <property type="entry name" value="Invasin/intimin_cell_adhesion"/>
</dbReference>
<evidence type="ECO:0000256" key="4">
    <source>
        <dbReference type="SAM" id="MobiDB-lite"/>
    </source>
</evidence>
<dbReference type="InterPro" id="IPR044925">
    <property type="entry name" value="His-Me_finger_sf"/>
</dbReference>
<dbReference type="Proteomes" id="UP000824200">
    <property type="component" value="Unassembled WGS sequence"/>
</dbReference>
<reference evidence="7" key="1">
    <citation type="submission" date="2020-10" db="EMBL/GenBank/DDBJ databases">
        <authorList>
            <person name="Gilroy R."/>
        </authorList>
    </citation>
    <scope>NUCLEOTIDE SEQUENCE</scope>
    <source>
        <strain evidence="7">CHK121-14286</strain>
    </source>
</reference>
<evidence type="ECO:0000256" key="2">
    <source>
        <dbReference type="ARBA" id="ARBA00022722"/>
    </source>
</evidence>
<dbReference type="SUPFAM" id="SSF49373">
    <property type="entry name" value="Invasin/intimin cell-adhesion fragments"/>
    <property type="match status" value="2"/>
</dbReference>
<keyword evidence="3" id="KW-0378">Hydrolase</keyword>
<keyword evidence="2" id="KW-0540">Nuclease</keyword>
<dbReference type="PANTHER" id="PTHR33607:SF2">
    <property type="entry name" value="ENDONUCLEASE-1"/>
    <property type="match status" value="1"/>
</dbReference>
<dbReference type="PANTHER" id="PTHR33607">
    <property type="entry name" value="ENDONUCLEASE-1"/>
    <property type="match status" value="1"/>
</dbReference>
<name>A0A9D1J7W5_9BACT</name>
<comment type="similarity">
    <text evidence="1">Belongs to the EndA/NucM nuclease family.</text>
</comment>
<dbReference type="InterPro" id="IPR003343">
    <property type="entry name" value="Big_2"/>
</dbReference>
<protein>
    <submittedName>
        <fullName evidence="7">Endonuclease</fullName>
    </submittedName>
</protein>
<dbReference type="Pfam" id="PF07523">
    <property type="entry name" value="Big_3"/>
    <property type="match status" value="1"/>
</dbReference>
<gene>
    <name evidence="7" type="ORF">IAC95_02895</name>
</gene>
<feature type="transmembrane region" description="Helical" evidence="5">
    <location>
        <begin position="793"/>
        <end position="811"/>
    </location>
</feature>
<evidence type="ECO:0000259" key="6">
    <source>
        <dbReference type="SMART" id="SM00635"/>
    </source>
</evidence>
<evidence type="ECO:0000256" key="1">
    <source>
        <dbReference type="ARBA" id="ARBA00006429"/>
    </source>
</evidence>
<evidence type="ECO:0000313" key="7">
    <source>
        <dbReference type="EMBL" id="HIR65813.1"/>
    </source>
</evidence>
<dbReference type="InterPro" id="IPR022038">
    <property type="entry name" value="Ig-like_bact"/>
</dbReference>
<dbReference type="InterPro" id="IPR007346">
    <property type="entry name" value="Endonuclease-I"/>
</dbReference>
<feature type="domain" description="BIG2" evidence="6">
    <location>
        <begin position="640"/>
        <end position="710"/>
    </location>
</feature>
<proteinExistence type="inferred from homology"/>
<organism evidence="7 8">
    <name type="scientific">Candidatus Fimimonas gallinarum</name>
    <dbReference type="NCBI Taxonomy" id="2840821"/>
    <lineage>
        <taxon>Bacteria</taxon>
        <taxon>Pseudomonadati</taxon>
        <taxon>Myxococcota</taxon>
        <taxon>Myxococcia</taxon>
        <taxon>Myxococcales</taxon>
        <taxon>Cystobacterineae</taxon>
        <taxon>Myxococcaceae</taxon>
        <taxon>Myxococcaceae incertae sedis</taxon>
        <taxon>Candidatus Fimimonas</taxon>
    </lineage>
</organism>
<dbReference type="Gene3D" id="2.60.40.1080">
    <property type="match status" value="2"/>
</dbReference>
<comment type="caution">
    <text evidence="7">The sequence shown here is derived from an EMBL/GenBank/DDBJ whole genome shotgun (WGS) entry which is preliminary data.</text>
</comment>
<feature type="domain" description="BIG2" evidence="6">
    <location>
        <begin position="314"/>
        <end position="389"/>
    </location>
</feature>
<dbReference type="AlphaFoldDB" id="A0A9D1J7W5"/>
<sequence>MQKVRWKIVLSMLLVVALCLGFLPLLPNVQQQTALAETTWENTYTGSYYDNLNTDLEGSAFRAELAELITDTHTKYTSYSGLANAFKVADADPDNNGNVIWFYTGTSVPFSGFGGSVGATNREHVWPKDGGDAFPAESGPGSDAHHLRPTETQLNSTRGSKNFDEVAQTSANVVKENGSSGYGNSAYGADALCYSSGSFFYPAKGYRGATARILFYVQTRWGDHNLEFVDGAGSSKTIGKISTLLKWHLEEPPTEEEIRRNEAVFGLQGNRNPFIDHPEYAAQIYCYDGESYNNALQQVLAESDDPYGNLNTAVLESLSISPSTVTISVGDTYALTAVPTPSNARANASWTSSDNTVATVSDSGVVTAKSQGTVTITARNKDDASIYATARVTVKQVTDITISGAPVKTAYFEGDTFDPTGLTILATFSDGTSENLPPNTCTWLDGTTLSATLTAGTTSVVCKYGNITKTVTGITVTVDYGDAIPVDMNNLQENVAYKLVIDQEGLGKTLYIQNKVASSYYMASTEDIDSADDVYVEKVTGGFRLYFKNGSSKNYLNAEVSGTHVNLVSKTTATTVWTYDSANKCIKTTVTVSGSNVEYYIGTYGTYNTFSTSAIKHVSNSYPAYLATKNNGGGTVTPPVTDSVTLDKTSITLNVGDTATLVATATGTVTWTTSDNSVVTVVNGKLTAVGAGTATVTATCGTAKATCTVTVTKVVQQATAEQFIAAVDAVSASTTQQTKFNAIKNALEVYEQLSSDVKTEVANYNLILQTAIRDYNTSVGSQNSEMLSALKTLATLTAAMSFAVMAAAVLFKRNLL</sequence>
<evidence type="ECO:0000256" key="5">
    <source>
        <dbReference type="SAM" id="Phobius"/>
    </source>
</evidence>
<dbReference type="Pfam" id="PF04231">
    <property type="entry name" value="Endonuclease_1"/>
    <property type="match status" value="1"/>
</dbReference>
<dbReference type="Gene3D" id="2.60.40.3630">
    <property type="match status" value="1"/>
</dbReference>
<dbReference type="SUPFAM" id="SSF54060">
    <property type="entry name" value="His-Me finger endonucleases"/>
    <property type="match status" value="1"/>
</dbReference>
<reference evidence="7" key="2">
    <citation type="journal article" date="2021" name="PeerJ">
        <title>Extensive microbial diversity within the chicken gut microbiome revealed by metagenomics and culture.</title>
        <authorList>
            <person name="Gilroy R."/>
            <person name="Ravi A."/>
            <person name="Getino M."/>
            <person name="Pursley I."/>
            <person name="Horton D.L."/>
            <person name="Alikhan N.F."/>
            <person name="Baker D."/>
            <person name="Gharbi K."/>
            <person name="Hall N."/>
            <person name="Watson M."/>
            <person name="Adriaenssens E.M."/>
            <person name="Foster-Nyarko E."/>
            <person name="Jarju S."/>
            <person name="Secka A."/>
            <person name="Antonio M."/>
            <person name="Oren A."/>
            <person name="Chaudhuri R.R."/>
            <person name="La Ragione R."/>
            <person name="Hildebrand F."/>
            <person name="Pallen M.J."/>
        </authorList>
    </citation>
    <scope>NUCLEOTIDE SEQUENCE</scope>
    <source>
        <strain evidence="7">CHK121-14286</strain>
    </source>
</reference>
<feature type="region of interest" description="Disordered" evidence="4">
    <location>
        <begin position="126"/>
        <end position="158"/>
    </location>
</feature>
<dbReference type="SMART" id="SM00635">
    <property type="entry name" value="BID_2"/>
    <property type="match status" value="2"/>
</dbReference>
<keyword evidence="7" id="KW-0255">Endonuclease</keyword>
<keyword evidence="5" id="KW-0472">Membrane</keyword>
<dbReference type="GO" id="GO:0004519">
    <property type="term" value="F:endonuclease activity"/>
    <property type="evidence" value="ECO:0007669"/>
    <property type="project" value="UniProtKB-KW"/>
</dbReference>
<accession>A0A9D1J7W5</accession>
<evidence type="ECO:0000256" key="3">
    <source>
        <dbReference type="ARBA" id="ARBA00022801"/>
    </source>
</evidence>
<dbReference type="Pfam" id="PF02368">
    <property type="entry name" value="Big_2"/>
    <property type="match status" value="2"/>
</dbReference>